<dbReference type="InterPro" id="IPR038078">
    <property type="entry name" value="PhoU-like_sf"/>
</dbReference>
<dbReference type="AlphaFoldDB" id="A0A1M5A8Q7"/>
<feature type="transmembrane region" description="Helical" evidence="6">
    <location>
        <begin position="277"/>
        <end position="302"/>
    </location>
</feature>
<dbReference type="InterPro" id="IPR026022">
    <property type="entry name" value="PhoU_dom"/>
</dbReference>
<evidence type="ECO:0000256" key="5">
    <source>
        <dbReference type="ARBA" id="ARBA00023136"/>
    </source>
</evidence>
<protein>
    <submittedName>
        <fullName evidence="8">Phosphate:Na+ symporter</fullName>
    </submittedName>
</protein>
<organism evidence="8 9">
    <name type="scientific">Ruegeria intermedia</name>
    <dbReference type="NCBI Taxonomy" id="996115"/>
    <lineage>
        <taxon>Bacteria</taxon>
        <taxon>Pseudomonadati</taxon>
        <taxon>Pseudomonadota</taxon>
        <taxon>Alphaproteobacteria</taxon>
        <taxon>Rhodobacterales</taxon>
        <taxon>Roseobacteraceae</taxon>
        <taxon>Ruegeria</taxon>
    </lineage>
</organism>
<evidence type="ECO:0000313" key="9">
    <source>
        <dbReference type="Proteomes" id="UP000325134"/>
    </source>
</evidence>
<dbReference type="Pfam" id="PF01895">
    <property type="entry name" value="PhoU"/>
    <property type="match status" value="1"/>
</dbReference>
<dbReference type="Pfam" id="PF02690">
    <property type="entry name" value="Na_Pi_cotrans"/>
    <property type="match status" value="1"/>
</dbReference>
<proteinExistence type="predicted"/>
<keyword evidence="2" id="KW-1003">Cell membrane</keyword>
<evidence type="ECO:0000256" key="4">
    <source>
        <dbReference type="ARBA" id="ARBA00022989"/>
    </source>
</evidence>
<keyword evidence="5 6" id="KW-0472">Membrane</keyword>
<dbReference type="PANTHER" id="PTHR10010">
    <property type="entry name" value="SOLUTE CARRIER FAMILY 34 SODIUM PHOSPHATE , MEMBER 2-RELATED"/>
    <property type="match status" value="1"/>
</dbReference>
<reference evidence="8 9" key="1">
    <citation type="submission" date="2016-11" db="EMBL/GenBank/DDBJ databases">
        <authorList>
            <person name="Varghese N."/>
            <person name="Submissions S."/>
        </authorList>
    </citation>
    <scope>NUCLEOTIDE SEQUENCE [LARGE SCALE GENOMIC DNA]</scope>
    <source>
        <strain evidence="8 9">DSM 29341</strain>
    </source>
</reference>
<dbReference type="NCBIfam" id="NF037997">
    <property type="entry name" value="Na_Pi_symport"/>
    <property type="match status" value="1"/>
</dbReference>
<keyword evidence="9" id="KW-1185">Reference proteome</keyword>
<dbReference type="GO" id="GO:0005436">
    <property type="term" value="F:sodium:phosphate symporter activity"/>
    <property type="evidence" value="ECO:0007669"/>
    <property type="project" value="InterPro"/>
</dbReference>
<dbReference type="GO" id="GO:0044341">
    <property type="term" value="P:sodium-dependent phosphate transport"/>
    <property type="evidence" value="ECO:0007669"/>
    <property type="project" value="InterPro"/>
</dbReference>
<feature type="domain" description="PhoU" evidence="7">
    <location>
        <begin position="339"/>
        <end position="419"/>
    </location>
</feature>
<accession>A0A1M5A8Q7</accession>
<feature type="transmembrane region" description="Helical" evidence="6">
    <location>
        <begin position="135"/>
        <end position="161"/>
    </location>
</feature>
<feature type="transmembrane region" description="Helical" evidence="6">
    <location>
        <begin position="244"/>
        <end position="265"/>
    </location>
</feature>
<evidence type="ECO:0000256" key="6">
    <source>
        <dbReference type="SAM" id="Phobius"/>
    </source>
</evidence>
<name>A0A1M5A8Q7_9RHOB</name>
<dbReference type="OrthoDB" id="5778511at2"/>
<dbReference type="SUPFAM" id="SSF109755">
    <property type="entry name" value="PhoU-like"/>
    <property type="match status" value="1"/>
</dbReference>
<comment type="subcellular location">
    <subcellularLocation>
        <location evidence="1">Cell membrane</location>
        <topology evidence="1">Multi-pass membrane protein</topology>
    </subcellularLocation>
</comment>
<dbReference type="GO" id="GO:0005886">
    <property type="term" value="C:plasma membrane"/>
    <property type="evidence" value="ECO:0007669"/>
    <property type="project" value="UniProtKB-SubCell"/>
</dbReference>
<dbReference type="Gene3D" id="1.20.58.220">
    <property type="entry name" value="Phosphate transport system protein phou homolog 2, domain 2"/>
    <property type="match status" value="1"/>
</dbReference>
<dbReference type="PANTHER" id="PTHR10010:SF46">
    <property type="entry name" value="SODIUM-DEPENDENT PHOSPHATE TRANSPORT PROTEIN 2B"/>
    <property type="match status" value="1"/>
</dbReference>
<feature type="transmembrane region" description="Helical" evidence="6">
    <location>
        <begin position="209"/>
        <end position="232"/>
    </location>
</feature>
<dbReference type="InterPro" id="IPR003841">
    <property type="entry name" value="Na/Pi_transpt"/>
</dbReference>
<gene>
    <name evidence="8" type="ORF">SAMN05444279_12427</name>
</gene>
<keyword evidence="3 6" id="KW-0812">Transmembrane</keyword>
<evidence type="ECO:0000256" key="2">
    <source>
        <dbReference type="ARBA" id="ARBA00022475"/>
    </source>
</evidence>
<sequence length="553" mass="58738">MIVLATHLAAAVALLLWSVRLIRTGIERAFLPELKRGLKTLSERKLSAALGGSLTAMLMQSATAVALIGAGFAVSGMLAAQSALALILGAELGSAVMTQVLFLPVEAVIPFALLAGVVTFLKAQRRKTKQVGRIVIGFALVLLSLGMIREATASIGANAIVQSIAAYFENDLLSAYVIGALLAWVMHSSLASVLTFATFTASGLIAAPVAAALVIGANLGGAVIPVALLWGHERPARLVVLSNLVARAGLTLVALTLLLTGVLNVDMLAAAPGQQVVLLHILLNAALLVIALPLTGPLVALVDGFVPRHTASTTESVSALDPAALDHPPLALACAQRELLRMAETVQAMLVPVVQLFRNWDPELARVIQLREDEVDRMHFAIKIYISRMRENDLTPEQEKKSLGIVAMANNLEEAADRIAVNLVALARKLADEALTFSKEGMADIEHFHDQVVTNGQLALSVLTTGDAEAARQLVAEKDRIRIEEQNLQERHLKRLQNGAAASIETTNIHQETLRLLKQVNAALAFVAYPIAEETGDLLGSRLARPRKIGGAS</sequence>
<dbReference type="EMBL" id="FQVK01000024">
    <property type="protein sequence ID" value="SHF26643.1"/>
    <property type="molecule type" value="Genomic_DNA"/>
</dbReference>
<feature type="transmembrane region" description="Helical" evidence="6">
    <location>
        <begin position="173"/>
        <end position="197"/>
    </location>
</feature>
<evidence type="ECO:0000313" key="8">
    <source>
        <dbReference type="EMBL" id="SHF26643.1"/>
    </source>
</evidence>
<feature type="transmembrane region" description="Helical" evidence="6">
    <location>
        <begin position="107"/>
        <end position="123"/>
    </location>
</feature>
<keyword evidence="4 6" id="KW-1133">Transmembrane helix</keyword>
<evidence type="ECO:0000256" key="1">
    <source>
        <dbReference type="ARBA" id="ARBA00004651"/>
    </source>
</evidence>
<dbReference type="RefSeq" id="WP_149776902.1">
    <property type="nucleotide sequence ID" value="NZ_FQVK01000024.1"/>
</dbReference>
<evidence type="ECO:0000259" key="7">
    <source>
        <dbReference type="Pfam" id="PF01895"/>
    </source>
</evidence>
<dbReference type="Proteomes" id="UP000325134">
    <property type="component" value="Unassembled WGS sequence"/>
</dbReference>
<evidence type="ECO:0000256" key="3">
    <source>
        <dbReference type="ARBA" id="ARBA00022692"/>
    </source>
</evidence>